<name>A0A1C6K4Y7_9FIRM</name>
<accession>A0A1C6K4Y7</accession>
<dbReference type="PANTHER" id="PTHR34822:SF1">
    <property type="entry name" value="GRPB FAMILY PROTEIN"/>
    <property type="match status" value="1"/>
</dbReference>
<keyword evidence="1" id="KW-0808">Transferase</keyword>
<reference evidence="1" key="1">
    <citation type="submission" date="2015-09" db="EMBL/GenBank/DDBJ databases">
        <authorList>
            <consortium name="Pathogen Informatics"/>
        </authorList>
    </citation>
    <scope>NUCLEOTIDE SEQUENCE</scope>
    <source>
        <strain evidence="1">2789STDY5834896</strain>
    </source>
</reference>
<dbReference type="GO" id="GO:0016301">
    <property type="term" value="F:kinase activity"/>
    <property type="evidence" value="ECO:0007669"/>
    <property type="project" value="UniProtKB-KW"/>
</dbReference>
<dbReference type="SUPFAM" id="SSF81301">
    <property type="entry name" value="Nucleotidyltransferase"/>
    <property type="match status" value="1"/>
</dbReference>
<protein>
    <submittedName>
        <fullName evidence="1">Dephospho-CoA kinase/protein folding accessory domain-containing protein</fullName>
    </submittedName>
</protein>
<organism evidence="1">
    <name type="scientific">uncultured Anaerotruncus sp</name>
    <dbReference type="NCBI Taxonomy" id="905011"/>
    <lineage>
        <taxon>Bacteria</taxon>
        <taxon>Bacillati</taxon>
        <taxon>Bacillota</taxon>
        <taxon>Clostridia</taxon>
        <taxon>Eubacteriales</taxon>
        <taxon>Oscillospiraceae</taxon>
        <taxon>Anaerotruncus</taxon>
        <taxon>environmental samples</taxon>
    </lineage>
</organism>
<keyword evidence="1" id="KW-0418">Kinase</keyword>
<dbReference type="InterPro" id="IPR043519">
    <property type="entry name" value="NT_sf"/>
</dbReference>
<gene>
    <name evidence="1" type="ORF">SAMEA3545359_02609</name>
</gene>
<dbReference type="EMBL" id="FMHG01000003">
    <property type="protein sequence ID" value="SCJ89303.1"/>
    <property type="molecule type" value="Genomic_DNA"/>
</dbReference>
<dbReference type="InterPro" id="IPR007344">
    <property type="entry name" value="GrpB/CoaE"/>
</dbReference>
<sequence>MEGVGRGKVRLLAHSTAWDEEFAQVKAEIEAAWGPAVLDIQHVGSTAISSICAKPILDVAVRLADIEAMDIAALTVRGYEHCGPQFGRDSYHLFVLRGGDGRSLRHIHCYDRREEEFFQLVGFRDYLNAHPDTAVQYEKLKRELAQRWPDDRVQYTAGKAAFIAAVYARLGPRQPCGDSEPKNSF</sequence>
<dbReference type="Pfam" id="PF04229">
    <property type="entry name" value="GrpB"/>
    <property type="match status" value="1"/>
</dbReference>
<evidence type="ECO:0000313" key="1">
    <source>
        <dbReference type="EMBL" id="SCJ89303.1"/>
    </source>
</evidence>
<dbReference type="PANTHER" id="PTHR34822">
    <property type="entry name" value="GRPB DOMAIN PROTEIN (AFU_ORTHOLOGUE AFUA_1G01530)"/>
    <property type="match status" value="1"/>
</dbReference>
<dbReference type="AlphaFoldDB" id="A0A1C6K4Y7"/>
<proteinExistence type="predicted"/>
<dbReference type="Gene3D" id="3.30.460.10">
    <property type="entry name" value="Beta Polymerase, domain 2"/>
    <property type="match status" value="1"/>
</dbReference>